<evidence type="ECO:0000256" key="10">
    <source>
        <dbReference type="SAM" id="Phobius"/>
    </source>
</evidence>
<dbReference type="InterPro" id="IPR027470">
    <property type="entry name" value="Cation_efflux_CTD"/>
</dbReference>
<keyword evidence="8 10" id="KW-0472">Membrane</keyword>
<keyword evidence="4 10" id="KW-0812">Transmembrane</keyword>
<organism evidence="13 14">
    <name type="scientific">Sulfurospirillum multivorans (strain DM 12446 / JCM 15788 / NBRC 109480)</name>
    <dbReference type="NCBI Taxonomy" id="1150621"/>
    <lineage>
        <taxon>Bacteria</taxon>
        <taxon>Pseudomonadati</taxon>
        <taxon>Campylobacterota</taxon>
        <taxon>Epsilonproteobacteria</taxon>
        <taxon>Campylobacterales</taxon>
        <taxon>Sulfurospirillaceae</taxon>
        <taxon>Sulfurospirillum</taxon>
    </lineage>
</organism>
<dbReference type="InterPro" id="IPR036837">
    <property type="entry name" value="Cation_efflux_CTD_sf"/>
</dbReference>
<dbReference type="Pfam" id="PF16916">
    <property type="entry name" value="ZT_dimer"/>
    <property type="match status" value="1"/>
</dbReference>
<dbReference type="InterPro" id="IPR002524">
    <property type="entry name" value="Cation_efflux"/>
</dbReference>
<name>A0AA86ARA8_SULMK</name>
<sequence length="323" mass="36034">MKHEHANHNHDQGHEHKEEDHSGHHHHTVTGKNLFITIVLNVFITTAQVIGGVVSGSLALLSDALHNFSDVMALFIAWWANKVSAKESSEEKTFGYKRVEIVAALFNAAVLAGIGVYLIVEGVAKLMHPHVIDSDIVIYLALLGIVFNFVSVLLIQKDAKENLNMKAAYLHLLSDTMTSVAVLIGGLGMKYFGAYWIDPLITIAIALYLIFTSFSLIKETTAILMQFSPKGLHVKDIEKSVLAFEEVENLHHVHLWQLNDKEVHLEAHVDFKENLPLSEVTAVIARIEEELEEHFGISHVTLQAEFESADHKELIYTKGCSHV</sequence>
<feature type="domain" description="Cation efflux protein cytoplasmic" evidence="12">
    <location>
        <begin position="229"/>
        <end position="305"/>
    </location>
</feature>
<feature type="transmembrane region" description="Helical" evidence="10">
    <location>
        <begin position="34"/>
        <end position="58"/>
    </location>
</feature>
<keyword evidence="7" id="KW-0406">Ion transport</keyword>
<keyword evidence="6 10" id="KW-1133">Transmembrane helix</keyword>
<dbReference type="AlphaFoldDB" id="A0AA86ARA8"/>
<dbReference type="KEGG" id="smul:SMUL_3110"/>
<accession>A0AA86ARA8</accession>
<dbReference type="InterPro" id="IPR027469">
    <property type="entry name" value="Cation_efflux_TMD_sf"/>
</dbReference>
<dbReference type="Pfam" id="PF01545">
    <property type="entry name" value="Cation_efflux"/>
    <property type="match status" value="1"/>
</dbReference>
<keyword evidence="5" id="KW-0864">Zinc transport</keyword>
<feature type="transmembrane region" description="Helical" evidence="10">
    <location>
        <begin position="167"/>
        <end position="189"/>
    </location>
</feature>
<evidence type="ECO:0000256" key="7">
    <source>
        <dbReference type="ARBA" id="ARBA00023065"/>
    </source>
</evidence>
<feature type="transmembrane region" description="Helical" evidence="10">
    <location>
        <begin position="64"/>
        <end position="80"/>
    </location>
</feature>
<evidence type="ECO:0000256" key="2">
    <source>
        <dbReference type="ARBA" id="ARBA00008873"/>
    </source>
</evidence>
<evidence type="ECO:0000259" key="11">
    <source>
        <dbReference type="Pfam" id="PF01545"/>
    </source>
</evidence>
<evidence type="ECO:0000256" key="6">
    <source>
        <dbReference type="ARBA" id="ARBA00022989"/>
    </source>
</evidence>
<dbReference type="SUPFAM" id="SSF160240">
    <property type="entry name" value="Cation efflux protein cytoplasmic domain-like"/>
    <property type="match status" value="1"/>
</dbReference>
<evidence type="ECO:0000259" key="12">
    <source>
        <dbReference type="Pfam" id="PF16916"/>
    </source>
</evidence>
<reference evidence="13 14" key="1">
    <citation type="journal article" date="2014" name="Environ. Microbiol.">
        <title>Insights into organohalide respiration and the versatile catabolism of Sulfurospirillum multivorans gained from comparative genomics and physiological studies.</title>
        <authorList>
            <person name="Goris T."/>
            <person name="Schubert T."/>
            <person name="Gadkari J."/>
            <person name="Wubet T."/>
            <person name="Tarkka M."/>
            <person name="Buscot F."/>
            <person name="Adrian L."/>
            <person name="Diekert G."/>
        </authorList>
    </citation>
    <scope>NUCLEOTIDE SEQUENCE [LARGE SCALE GENOMIC DNA]</scope>
    <source>
        <strain evidence="14">DM 12446 / JCM 15788 / NBRC 109480</strain>
    </source>
</reference>
<evidence type="ECO:0000313" key="13">
    <source>
        <dbReference type="EMBL" id="AHJ14336.1"/>
    </source>
</evidence>
<evidence type="ECO:0000256" key="1">
    <source>
        <dbReference type="ARBA" id="ARBA00004141"/>
    </source>
</evidence>
<feature type="compositionally biased region" description="Basic and acidic residues" evidence="9">
    <location>
        <begin position="1"/>
        <end position="22"/>
    </location>
</feature>
<dbReference type="SUPFAM" id="SSF161111">
    <property type="entry name" value="Cation efflux protein transmembrane domain-like"/>
    <property type="match status" value="1"/>
</dbReference>
<dbReference type="Gene3D" id="3.30.70.1350">
    <property type="entry name" value="Cation efflux protein, cytoplasmic domain"/>
    <property type="match status" value="1"/>
</dbReference>
<dbReference type="Proteomes" id="UP000019322">
    <property type="component" value="Chromosome"/>
</dbReference>
<protein>
    <submittedName>
        <fullName evidence="13">Cobalt-zinc-cadmium resistance protein CzcD</fullName>
    </submittedName>
</protein>
<evidence type="ECO:0000256" key="8">
    <source>
        <dbReference type="ARBA" id="ARBA00023136"/>
    </source>
</evidence>
<evidence type="ECO:0000256" key="4">
    <source>
        <dbReference type="ARBA" id="ARBA00022692"/>
    </source>
</evidence>
<feature type="transmembrane region" description="Helical" evidence="10">
    <location>
        <begin position="195"/>
        <end position="217"/>
    </location>
</feature>
<evidence type="ECO:0000256" key="3">
    <source>
        <dbReference type="ARBA" id="ARBA00022448"/>
    </source>
</evidence>
<dbReference type="EMBL" id="CP007201">
    <property type="protein sequence ID" value="AHJ14336.1"/>
    <property type="molecule type" value="Genomic_DNA"/>
</dbReference>
<dbReference type="InterPro" id="IPR058533">
    <property type="entry name" value="Cation_efflux_TM"/>
</dbReference>
<feature type="domain" description="Cation efflux protein transmembrane" evidence="11">
    <location>
        <begin position="34"/>
        <end position="225"/>
    </location>
</feature>
<evidence type="ECO:0000313" key="14">
    <source>
        <dbReference type="Proteomes" id="UP000019322"/>
    </source>
</evidence>
<dbReference type="PANTHER" id="PTHR11562">
    <property type="entry name" value="CATION EFFLUX PROTEIN/ ZINC TRANSPORTER"/>
    <property type="match status" value="1"/>
</dbReference>
<dbReference type="GO" id="GO:0005886">
    <property type="term" value="C:plasma membrane"/>
    <property type="evidence" value="ECO:0007669"/>
    <property type="project" value="TreeGrafter"/>
</dbReference>
<gene>
    <name evidence="13" type="primary">czcD</name>
    <name evidence="13" type="ORF">SMUL_3110</name>
</gene>
<dbReference type="NCBIfam" id="TIGR01297">
    <property type="entry name" value="CDF"/>
    <property type="match status" value="1"/>
</dbReference>
<keyword evidence="3" id="KW-0813">Transport</keyword>
<evidence type="ECO:0000256" key="5">
    <source>
        <dbReference type="ARBA" id="ARBA00022906"/>
    </source>
</evidence>
<evidence type="ECO:0000256" key="9">
    <source>
        <dbReference type="SAM" id="MobiDB-lite"/>
    </source>
</evidence>
<dbReference type="InterPro" id="IPR050681">
    <property type="entry name" value="CDF/SLC30A"/>
</dbReference>
<dbReference type="Gene3D" id="1.20.1510.10">
    <property type="entry name" value="Cation efflux protein transmembrane domain"/>
    <property type="match status" value="1"/>
</dbReference>
<dbReference type="PANTHER" id="PTHR11562:SF17">
    <property type="entry name" value="RE54080P-RELATED"/>
    <property type="match status" value="1"/>
</dbReference>
<feature type="transmembrane region" description="Helical" evidence="10">
    <location>
        <begin position="136"/>
        <end position="155"/>
    </location>
</feature>
<dbReference type="RefSeq" id="WP_025346163.1">
    <property type="nucleotide sequence ID" value="NZ_CP007201.1"/>
</dbReference>
<comment type="subcellular location">
    <subcellularLocation>
        <location evidence="1">Membrane</location>
        <topology evidence="1">Multi-pass membrane protein</topology>
    </subcellularLocation>
</comment>
<feature type="transmembrane region" description="Helical" evidence="10">
    <location>
        <begin position="101"/>
        <end position="120"/>
    </location>
</feature>
<keyword evidence="5" id="KW-0862">Zinc</keyword>
<dbReference type="GO" id="GO:0005385">
    <property type="term" value="F:zinc ion transmembrane transporter activity"/>
    <property type="evidence" value="ECO:0007669"/>
    <property type="project" value="TreeGrafter"/>
</dbReference>
<comment type="similarity">
    <text evidence="2">Belongs to the cation diffusion facilitator (CDF) transporter (TC 2.A.4) family. SLC30A subfamily.</text>
</comment>
<proteinExistence type="inferred from homology"/>
<feature type="region of interest" description="Disordered" evidence="9">
    <location>
        <begin position="1"/>
        <end position="27"/>
    </location>
</feature>